<evidence type="ECO:0000313" key="3">
    <source>
        <dbReference type="Proteomes" id="UP000518266"/>
    </source>
</evidence>
<keyword evidence="3" id="KW-1185">Reference proteome</keyword>
<proteinExistence type="predicted"/>
<feature type="region of interest" description="Disordered" evidence="1">
    <location>
        <begin position="70"/>
        <end position="92"/>
    </location>
</feature>
<dbReference type="AlphaFoldDB" id="A0A7J5Y852"/>
<evidence type="ECO:0000256" key="1">
    <source>
        <dbReference type="SAM" id="MobiDB-lite"/>
    </source>
</evidence>
<sequence>MEVASGQSKHLSISLSATIHDTVILHNRFTTLSDDPVHPADAPALLSDPSRSAPCRHCNFCASSRSVGVASQAPVESTRRPSSRLATSSSQRRLLKEAVLRRSGSFPGPEPARKSSPSPAVVNRLIVHVGSNDTARQQSELTKNDFDELFNSDPTLARGAGRFSRTLSLHTWLQSACRAYNLGFIDNLYLFLDRAALFGTDEFTPAAISKMLL</sequence>
<gene>
    <name evidence="2" type="ORF">F7725_007681</name>
</gene>
<dbReference type="Gene3D" id="3.40.50.12700">
    <property type="match status" value="1"/>
</dbReference>
<dbReference type="EMBL" id="JAAKFY010000015">
    <property type="protein sequence ID" value="KAF3844518.1"/>
    <property type="molecule type" value="Genomic_DNA"/>
</dbReference>
<comment type="caution">
    <text evidence="2">The sequence shown here is derived from an EMBL/GenBank/DDBJ whole genome shotgun (WGS) entry which is preliminary data.</text>
</comment>
<protein>
    <submittedName>
        <fullName evidence="2">Uncharacterized protein</fullName>
    </submittedName>
</protein>
<accession>A0A7J5Y852</accession>
<organism evidence="2 3">
    <name type="scientific">Dissostichus mawsoni</name>
    <name type="common">Antarctic cod</name>
    <dbReference type="NCBI Taxonomy" id="36200"/>
    <lineage>
        <taxon>Eukaryota</taxon>
        <taxon>Metazoa</taxon>
        <taxon>Chordata</taxon>
        <taxon>Craniata</taxon>
        <taxon>Vertebrata</taxon>
        <taxon>Euteleostomi</taxon>
        <taxon>Actinopterygii</taxon>
        <taxon>Neopterygii</taxon>
        <taxon>Teleostei</taxon>
        <taxon>Neoteleostei</taxon>
        <taxon>Acanthomorphata</taxon>
        <taxon>Eupercaria</taxon>
        <taxon>Perciformes</taxon>
        <taxon>Notothenioidei</taxon>
        <taxon>Nototheniidae</taxon>
        <taxon>Dissostichus</taxon>
    </lineage>
</organism>
<dbReference type="Proteomes" id="UP000518266">
    <property type="component" value="Unassembled WGS sequence"/>
</dbReference>
<evidence type="ECO:0000313" key="2">
    <source>
        <dbReference type="EMBL" id="KAF3844518.1"/>
    </source>
</evidence>
<reference evidence="2 3" key="1">
    <citation type="submission" date="2020-03" db="EMBL/GenBank/DDBJ databases">
        <title>Dissostichus mawsoni Genome sequencing and assembly.</title>
        <authorList>
            <person name="Park H."/>
        </authorList>
    </citation>
    <scope>NUCLEOTIDE SEQUENCE [LARGE SCALE GENOMIC DNA]</scope>
    <source>
        <strain evidence="2">DM0001</strain>
        <tissue evidence="2">Muscle</tissue>
    </source>
</reference>
<feature type="region of interest" description="Disordered" evidence="1">
    <location>
        <begin position="100"/>
        <end position="119"/>
    </location>
</feature>
<name>A0A7J5Y852_DISMA</name>
<dbReference type="OrthoDB" id="8871915at2759"/>